<organism evidence="2 3">
    <name type="scientific">Ideonella paludis</name>
    <dbReference type="NCBI Taxonomy" id="1233411"/>
    <lineage>
        <taxon>Bacteria</taxon>
        <taxon>Pseudomonadati</taxon>
        <taxon>Pseudomonadota</taxon>
        <taxon>Betaproteobacteria</taxon>
        <taxon>Burkholderiales</taxon>
        <taxon>Sphaerotilaceae</taxon>
        <taxon>Ideonella</taxon>
    </lineage>
</organism>
<dbReference type="Proteomes" id="UP000672097">
    <property type="component" value="Unassembled WGS sequence"/>
</dbReference>
<keyword evidence="3" id="KW-1185">Reference proteome</keyword>
<evidence type="ECO:0000256" key="1">
    <source>
        <dbReference type="SAM" id="MobiDB-lite"/>
    </source>
</evidence>
<reference evidence="2 3" key="1">
    <citation type="submission" date="2021-04" db="EMBL/GenBank/DDBJ databases">
        <title>The genome sequence of type strain Ideonella paludis KCTC 32238.</title>
        <authorList>
            <person name="Liu Y."/>
        </authorList>
    </citation>
    <scope>NUCLEOTIDE SEQUENCE [LARGE SCALE GENOMIC DNA]</scope>
    <source>
        <strain evidence="2 3">KCTC 32238</strain>
    </source>
</reference>
<dbReference type="EMBL" id="JAGQDG010000006">
    <property type="protein sequence ID" value="MBQ0936730.1"/>
    <property type="molecule type" value="Genomic_DNA"/>
</dbReference>
<accession>A0ABS5DZZ4</accession>
<name>A0ABS5DZZ4_9BURK</name>
<evidence type="ECO:0000313" key="3">
    <source>
        <dbReference type="Proteomes" id="UP000672097"/>
    </source>
</evidence>
<protein>
    <submittedName>
        <fullName evidence="2">Uncharacterized protein</fullName>
    </submittedName>
</protein>
<gene>
    <name evidence="2" type="ORF">KAK11_15460</name>
</gene>
<dbReference type="RefSeq" id="WP_210810120.1">
    <property type="nucleotide sequence ID" value="NZ_JAGQDG010000006.1"/>
</dbReference>
<proteinExistence type="predicted"/>
<evidence type="ECO:0000313" key="2">
    <source>
        <dbReference type="EMBL" id="MBQ0936730.1"/>
    </source>
</evidence>
<sequence>MEQRPPSAGIVPPPKPTRAHNYDSQDGIAYGYTAVISQKQREEGRAAANVLMFKYAGSKNGRHQIHSRDGDSLAAYECSAPCDVIKVMQVTDADYLRNKVFTEHIRAEPNAIASLALDDAIKGKLKEYAEYHGDMMVGVWVDEVKGIQRTKLGPRPKL</sequence>
<comment type="caution">
    <text evidence="2">The sequence shown here is derived from an EMBL/GenBank/DDBJ whole genome shotgun (WGS) entry which is preliminary data.</text>
</comment>
<feature type="region of interest" description="Disordered" evidence="1">
    <location>
        <begin position="1"/>
        <end position="22"/>
    </location>
</feature>